<feature type="transmembrane region" description="Helical" evidence="2">
    <location>
        <begin position="168"/>
        <end position="188"/>
    </location>
</feature>
<keyword evidence="2" id="KW-0812">Transmembrane</keyword>
<evidence type="ECO:0000256" key="1">
    <source>
        <dbReference type="SAM" id="MobiDB-lite"/>
    </source>
</evidence>
<dbReference type="AlphaFoldDB" id="A0A812IAV2"/>
<protein>
    <submittedName>
        <fullName evidence="4">Uncharacterized protein</fullName>
    </submittedName>
</protein>
<keyword evidence="3" id="KW-0732">Signal</keyword>
<reference evidence="4" key="1">
    <citation type="submission" date="2021-02" db="EMBL/GenBank/DDBJ databases">
        <authorList>
            <person name="Dougan E. K."/>
            <person name="Rhodes N."/>
            <person name="Thang M."/>
            <person name="Chan C."/>
        </authorList>
    </citation>
    <scope>NUCLEOTIDE SEQUENCE</scope>
</reference>
<feature type="compositionally biased region" description="Polar residues" evidence="1">
    <location>
        <begin position="471"/>
        <end position="495"/>
    </location>
</feature>
<evidence type="ECO:0000256" key="3">
    <source>
        <dbReference type="SAM" id="SignalP"/>
    </source>
</evidence>
<accession>A0A812IAV2</accession>
<organism evidence="4 5">
    <name type="scientific">Symbiodinium natans</name>
    <dbReference type="NCBI Taxonomy" id="878477"/>
    <lineage>
        <taxon>Eukaryota</taxon>
        <taxon>Sar</taxon>
        <taxon>Alveolata</taxon>
        <taxon>Dinophyceae</taxon>
        <taxon>Suessiales</taxon>
        <taxon>Symbiodiniaceae</taxon>
        <taxon>Symbiodinium</taxon>
    </lineage>
</organism>
<proteinExistence type="predicted"/>
<sequence>AACCNKQLALCGSLLCVMVDSVEAEAFSVPPPPEVGQPRSPATAVTFLDAPSDAVRHENSHRSLEAWPPNSGHWRLFHAYQVIELVASSLALTCWTAMCVLDVSGYWNVPFDSEDSLLSHALCLGVWCVACTVFVARLSSICRQRDVWPDLKTCRTKVAGHGGFRWELLMLLATQWSLVSGALAWLVFHAVNQRRPQVMAGLLAILALLALLLCTVVNVLREHRRRVKVISGTSVTAAPPSPKAEERPAAPDVDLRNDETLHGRTEMELSSMTSSVMLDLNRLSFKSHRSSARSSARSSTHDQEDSLSTSGNYLGKLWSDDGSVSKQSVLKQGVDSMDSDIFVGQSVSDKSDKSLKQVVFGEMPIRSSRGRWRPLFPSMAESTFSPSASMSCSVASVRRLGSQKFVFESEEDAQRSLAEDIKSHSKYLCLAVQTSPKLDRSASPCLSGLSMGSQKSHLSVPEAAKEAYRRPSTTSAMSDVSDSRANLSQQSSLES</sequence>
<dbReference type="OrthoDB" id="10502339at2759"/>
<feature type="transmembrane region" description="Helical" evidence="2">
    <location>
        <begin position="200"/>
        <end position="220"/>
    </location>
</feature>
<dbReference type="EMBL" id="CAJNDS010000209">
    <property type="protein sequence ID" value="CAE7028575.1"/>
    <property type="molecule type" value="Genomic_DNA"/>
</dbReference>
<feature type="signal peptide" evidence="3">
    <location>
        <begin position="1"/>
        <end position="24"/>
    </location>
</feature>
<keyword evidence="2" id="KW-0472">Membrane</keyword>
<evidence type="ECO:0000313" key="5">
    <source>
        <dbReference type="Proteomes" id="UP000604046"/>
    </source>
</evidence>
<evidence type="ECO:0000313" key="4">
    <source>
        <dbReference type="EMBL" id="CAE7028575.1"/>
    </source>
</evidence>
<feature type="region of interest" description="Disordered" evidence="1">
    <location>
        <begin position="233"/>
        <end position="257"/>
    </location>
</feature>
<keyword evidence="2" id="KW-1133">Transmembrane helix</keyword>
<gene>
    <name evidence="4" type="ORF">SNAT2548_LOCUS3429</name>
</gene>
<feature type="non-terminal residue" evidence="4">
    <location>
        <position position="1"/>
    </location>
</feature>
<feature type="transmembrane region" description="Helical" evidence="2">
    <location>
        <begin position="117"/>
        <end position="136"/>
    </location>
</feature>
<evidence type="ECO:0000256" key="2">
    <source>
        <dbReference type="SAM" id="Phobius"/>
    </source>
</evidence>
<name>A0A812IAV2_9DINO</name>
<comment type="caution">
    <text evidence="4">The sequence shown here is derived from an EMBL/GenBank/DDBJ whole genome shotgun (WGS) entry which is preliminary data.</text>
</comment>
<feature type="region of interest" description="Disordered" evidence="1">
    <location>
        <begin position="438"/>
        <end position="495"/>
    </location>
</feature>
<feature type="region of interest" description="Disordered" evidence="1">
    <location>
        <begin position="289"/>
        <end position="308"/>
    </location>
</feature>
<feature type="compositionally biased region" description="Basic and acidic residues" evidence="1">
    <location>
        <begin position="243"/>
        <end position="257"/>
    </location>
</feature>
<dbReference type="Proteomes" id="UP000604046">
    <property type="component" value="Unassembled WGS sequence"/>
</dbReference>
<feature type="chain" id="PRO_5033009015" evidence="3">
    <location>
        <begin position="25"/>
        <end position="495"/>
    </location>
</feature>
<keyword evidence="5" id="KW-1185">Reference proteome</keyword>